<protein>
    <submittedName>
        <fullName evidence="2">Uncharacterized protein</fullName>
    </submittedName>
</protein>
<organism evidence="3">
    <name type="scientific">Volvox carteri f. nagariensis</name>
    <dbReference type="NCBI Taxonomy" id="3068"/>
    <lineage>
        <taxon>Eukaryota</taxon>
        <taxon>Viridiplantae</taxon>
        <taxon>Chlorophyta</taxon>
        <taxon>core chlorophytes</taxon>
        <taxon>Chlorophyceae</taxon>
        <taxon>CS clade</taxon>
        <taxon>Chlamydomonadales</taxon>
        <taxon>Volvocaceae</taxon>
        <taxon>Volvox</taxon>
    </lineage>
</organism>
<dbReference type="GeneID" id="9624995"/>
<dbReference type="KEGG" id="vcn:VOLCADRAFT_103879"/>
<name>D8TPT9_VOLCA</name>
<dbReference type="AlphaFoldDB" id="D8TPT9"/>
<proteinExistence type="predicted"/>
<reference evidence="2 3" key="1">
    <citation type="journal article" date="2010" name="Science">
        <title>Genomic analysis of organismal complexity in the multicellular green alga Volvox carteri.</title>
        <authorList>
            <person name="Prochnik S.E."/>
            <person name="Umen J."/>
            <person name="Nedelcu A.M."/>
            <person name="Hallmann A."/>
            <person name="Miller S.M."/>
            <person name="Nishii I."/>
            <person name="Ferris P."/>
            <person name="Kuo A."/>
            <person name="Mitros T."/>
            <person name="Fritz-Laylin L.K."/>
            <person name="Hellsten U."/>
            <person name="Chapman J."/>
            <person name="Simakov O."/>
            <person name="Rensing S.A."/>
            <person name="Terry A."/>
            <person name="Pangilinan J."/>
            <person name="Kapitonov V."/>
            <person name="Jurka J."/>
            <person name="Salamov A."/>
            <person name="Shapiro H."/>
            <person name="Schmutz J."/>
            <person name="Grimwood J."/>
            <person name="Lindquist E."/>
            <person name="Lucas S."/>
            <person name="Grigoriev I.V."/>
            <person name="Schmitt R."/>
            <person name="Kirk D."/>
            <person name="Rokhsar D.S."/>
        </authorList>
    </citation>
    <scope>NUCLEOTIDE SEQUENCE [LARGE SCALE GENOMIC DNA]</scope>
    <source>
        <strain evidence="3">f. Nagariensis / Eve</strain>
    </source>
</reference>
<dbReference type="InParanoid" id="D8TPT9"/>
<gene>
    <name evidence="2" type="ORF">VOLCADRAFT_103879</name>
</gene>
<evidence type="ECO:0000313" key="2">
    <source>
        <dbReference type="EMBL" id="EFJ50288.1"/>
    </source>
</evidence>
<dbReference type="EMBL" id="GL378331">
    <property type="protein sequence ID" value="EFJ50288.1"/>
    <property type="molecule type" value="Genomic_DNA"/>
</dbReference>
<feature type="region of interest" description="Disordered" evidence="1">
    <location>
        <begin position="25"/>
        <end position="118"/>
    </location>
</feature>
<sequence>MTKIRPKDVIEASIAAPTYIEAEEPLLGPSGSASEAPGLLFPAPPPPTSRNASTVALPPQKKRRTQANTAATGPTQQPAPLLPATPNTTAPEQQLAIRLPPATPNATANPQRKRTKSTNKIDAVGVPPGFERPHNPNEDIVWLTDACGGDFKSWAYALQGSTTVICFFCDTHKESNATISHTNWDRSAYTRHEASYSHKAAVDQYTQDPQQQQTDKHLAMTEVADNPLLALFCGAYMVLYQAMPFTHFPTICEYMDWLKVPNITGLSSTRVFL</sequence>
<feature type="compositionally biased region" description="Low complexity" evidence="1">
    <location>
        <begin position="74"/>
        <end position="91"/>
    </location>
</feature>
<evidence type="ECO:0000313" key="3">
    <source>
        <dbReference type="Proteomes" id="UP000001058"/>
    </source>
</evidence>
<evidence type="ECO:0000256" key="1">
    <source>
        <dbReference type="SAM" id="MobiDB-lite"/>
    </source>
</evidence>
<dbReference type="RefSeq" id="XP_002948413.1">
    <property type="nucleotide sequence ID" value="XM_002948367.1"/>
</dbReference>
<keyword evidence="3" id="KW-1185">Reference proteome</keyword>
<accession>D8TPT9</accession>
<dbReference type="Proteomes" id="UP000001058">
    <property type="component" value="Unassembled WGS sequence"/>
</dbReference>